<feature type="compositionally biased region" description="Low complexity" evidence="21">
    <location>
        <begin position="1098"/>
        <end position="1137"/>
    </location>
</feature>
<dbReference type="GO" id="GO:0006606">
    <property type="term" value="P:protein import into nucleus"/>
    <property type="evidence" value="ECO:0007669"/>
    <property type="project" value="TreeGrafter"/>
</dbReference>
<evidence type="ECO:0000256" key="3">
    <source>
        <dbReference type="ARBA" id="ARBA00004567"/>
    </source>
</evidence>
<keyword evidence="5" id="KW-0479">Metal-binding</keyword>
<dbReference type="GO" id="GO:0008139">
    <property type="term" value="F:nuclear localization sequence binding"/>
    <property type="evidence" value="ECO:0007669"/>
    <property type="project" value="TreeGrafter"/>
</dbReference>
<feature type="compositionally biased region" description="Polar residues" evidence="21">
    <location>
        <begin position="1138"/>
        <end position="1156"/>
    </location>
</feature>
<dbReference type="GO" id="GO:0017056">
    <property type="term" value="F:structural constituent of nuclear pore"/>
    <property type="evidence" value="ECO:0007669"/>
    <property type="project" value="TreeGrafter"/>
</dbReference>
<dbReference type="GO" id="GO:0031965">
    <property type="term" value="C:nuclear membrane"/>
    <property type="evidence" value="ECO:0007669"/>
    <property type="project" value="UniProtKB-SubCell"/>
</dbReference>
<feature type="compositionally biased region" description="Basic and acidic residues" evidence="21">
    <location>
        <begin position="790"/>
        <end position="800"/>
    </location>
</feature>
<evidence type="ECO:0000256" key="4">
    <source>
        <dbReference type="ARBA" id="ARBA00022448"/>
    </source>
</evidence>
<dbReference type="FunFam" id="4.10.1060.10:FF:000001">
    <property type="entry name" value="Nuclear pore complex protein Nup153"/>
    <property type="match status" value="3"/>
</dbReference>
<dbReference type="GO" id="GO:0008270">
    <property type="term" value="F:zinc ion binding"/>
    <property type="evidence" value="ECO:0007669"/>
    <property type="project" value="UniProtKB-KW"/>
</dbReference>
<feature type="compositionally biased region" description="Low complexity" evidence="21">
    <location>
        <begin position="999"/>
        <end position="1016"/>
    </location>
</feature>
<comment type="cofactor">
    <cofactor evidence="1">
        <name>Zn(2+)</name>
        <dbReference type="ChEBI" id="CHEBI:29105"/>
    </cofactor>
</comment>
<evidence type="ECO:0000256" key="18">
    <source>
        <dbReference type="ARBA" id="ARBA00078197"/>
    </source>
</evidence>
<dbReference type="GO" id="GO:0005643">
    <property type="term" value="C:nuclear pore"/>
    <property type="evidence" value="ECO:0007669"/>
    <property type="project" value="UniProtKB-SubCell"/>
</dbReference>
<evidence type="ECO:0000256" key="20">
    <source>
        <dbReference type="PROSITE-ProRule" id="PRU00322"/>
    </source>
</evidence>
<dbReference type="SMART" id="SM00547">
    <property type="entry name" value="ZnF_RBZ"/>
    <property type="match status" value="3"/>
</dbReference>
<evidence type="ECO:0000256" key="22">
    <source>
        <dbReference type="SAM" id="SignalP"/>
    </source>
</evidence>
<keyword evidence="8" id="KW-0509">mRNA transport</keyword>
<evidence type="ECO:0000256" key="11">
    <source>
        <dbReference type="ARBA" id="ARBA00023010"/>
    </source>
</evidence>
<evidence type="ECO:0000256" key="10">
    <source>
        <dbReference type="ARBA" id="ARBA00022927"/>
    </source>
</evidence>
<feature type="compositionally biased region" description="Low complexity" evidence="21">
    <location>
        <begin position="1070"/>
        <end position="1080"/>
    </location>
</feature>
<feature type="compositionally biased region" description="Polar residues" evidence="21">
    <location>
        <begin position="1017"/>
        <end position="1027"/>
    </location>
</feature>
<dbReference type="PANTHER" id="PTHR23193">
    <property type="entry name" value="NUCLEAR PORE COMPLEX PROTEIN NUP"/>
    <property type="match status" value="1"/>
</dbReference>
<evidence type="ECO:0000313" key="24">
    <source>
        <dbReference type="Ensembl" id="ENSMCSP00000002002.1"/>
    </source>
</evidence>
<dbReference type="Gene3D" id="4.10.1060.10">
    <property type="entry name" value="Zinc finger, RanBP2-type"/>
    <property type="match status" value="3"/>
</dbReference>
<feature type="domain" description="RanBP2-type" evidence="23">
    <location>
        <begin position="674"/>
        <end position="703"/>
    </location>
</feature>
<organism evidence="24 25">
    <name type="scientific">Malurus cyaneus samueli</name>
    <dbReference type="NCBI Taxonomy" id="2593467"/>
    <lineage>
        <taxon>Eukaryota</taxon>
        <taxon>Metazoa</taxon>
        <taxon>Chordata</taxon>
        <taxon>Craniata</taxon>
        <taxon>Vertebrata</taxon>
        <taxon>Euteleostomi</taxon>
        <taxon>Archelosauria</taxon>
        <taxon>Archosauria</taxon>
        <taxon>Dinosauria</taxon>
        <taxon>Saurischia</taxon>
        <taxon>Theropoda</taxon>
        <taxon>Coelurosauria</taxon>
        <taxon>Aves</taxon>
        <taxon>Neognathae</taxon>
        <taxon>Neoaves</taxon>
        <taxon>Telluraves</taxon>
        <taxon>Australaves</taxon>
        <taxon>Passeriformes</taxon>
        <taxon>Meliphagoidea</taxon>
        <taxon>Maluridae</taxon>
        <taxon>Malurus</taxon>
    </lineage>
</organism>
<evidence type="ECO:0000256" key="17">
    <source>
        <dbReference type="ARBA" id="ARBA00068609"/>
    </source>
</evidence>
<dbReference type="InterPro" id="IPR013913">
    <property type="entry name" value="Nup153_N"/>
</dbReference>
<evidence type="ECO:0000256" key="19">
    <source>
        <dbReference type="ARBA" id="ARBA00079437"/>
    </source>
</evidence>
<reference evidence="24" key="1">
    <citation type="submission" date="2025-08" db="UniProtKB">
        <authorList>
            <consortium name="Ensembl"/>
        </authorList>
    </citation>
    <scope>IDENTIFICATION</scope>
</reference>
<dbReference type="Pfam" id="PF08604">
    <property type="entry name" value="Nup153"/>
    <property type="match status" value="3"/>
</dbReference>
<keyword evidence="7 20" id="KW-0863">Zinc-finger</keyword>
<accession>A0A8C5TA86</accession>
<evidence type="ECO:0000256" key="1">
    <source>
        <dbReference type="ARBA" id="ARBA00001947"/>
    </source>
</evidence>
<evidence type="ECO:0000256" key="7">
    <source>
        <dbReference type="ARBA" id="ARBA00022771"/>
    </source>
</evidence>
<feature type="region of interest" description="Disordered" evidence="21">
    <location>
        <begin position="785"/>
        <end position="819"/>
    </location>
</feature>
<keyword evidence="13" id="KW-0906">Nuclear pore complex</keyword>
<keyword evidence="11" id="KW-0811">Translocation</keyword>
<evidence type="ECO:0000256" key="12">
    <source>
        <dbReference type="ARBA" id="ARBA00023125"/>
    </source>
</evidence>
<keyword evidence="4" id="KW-0813">Transport</keyword>
<feature type="compositionally biased region" description="Polar residues" evidence="21">
    <location>
        <begin position="154"/>
        <end position="163"/>
    </location>
</feature>
<dbReference type="PROSITE" id="PS50199">
    <property type="entry name" value="ZF_RANBP2_2"/>
    <property type="match status" value="3"/>
</dbReference>
<feature type="compositionally biased region" description="Basic and acidic residues" evidence="21">
    <location>
        <begin position="880"/>
        <end position="890"/>
    </location>
</feature>
<evidence type="ECO:0000256" key="21">
    <source>
        <dbReference type="SAM" id="MobiDB-lite"/>
    </source>
</evidence>
<feature type="domain" description="RanBP2-type" evidence="23">
    <location>
        <begin position="547"/>
        <end position="576"/>
    </location>
</feature>
<feature type="region of interest" description="Disordered" evidence="21">
    <location>
        <begin position="144"/>
        <end position="169"/>
    </location>
</feature>
<name>A0A8C5TA86_9PASS</name>
<keyword evidence="15" id="KW-0539">Nucleus</keyword>
<feature type="compositionally biased region" description="Polar residues" evidence="21">
    <location>
        <begin position="802"/>
        <end position="819"/>
    </location>
</feature>
<dbReference type="InterPro" id="IPR001876">
    <property type="entry name" value="Znf_RanBP2"/>
</dbReference>
<evidence type="ECO:0000259" key="23">
    <source>
        <dbReference type="PROSITE" id="PS50199"/>
    </source>
</evidence>
<evidence type="ECO:0000313" key="25">
    <source>
        <dbReference type="Proteomes" id="UP000694560"/>
    </source>
</evidence>
<dbReference type="Ensembl" id="ENSMCST00000002045.1">
    <property type="protein sequence ID" value="ENSMCSP00000002002.1"/>
    <property type="gene ID" value="ENSMCSG00000001452.1"/>
</dbReference>
<dbReference type="PANTHER" id="PTHR23193:SF23">
    <property type="entry name" value="NUCLEAR PORE COMPLEX PROTEIN NUP153"/>
    <property type="match status" value="1"/>
</dbReference>
<dbReference type="Proteomes" id="UP000694560">
    <property type="component" value="Unplaced"/>
</dbReference>
<comment type="similarity">
    <text evidence="16">Belongs to the NUP153 family.</text>
</comment>
<keyword evidence="22" id="KW-0732">Signal</keyword>
<keyword evidence="10" id="KW-0653">Protein transport</keyword>
<feature type="compositionally biased region" description="Low complexity" evidence="21">
    <location>
        <begin position="190"/>
        <end position="199"/>
    </location>
</feature>
<keyword evidence="25" id="KW-1185">Reference proteome</keyword>
<proteinExistence type="inferred from homology"/>
<feature type="chain" id="PRO_5034373996" description="Nuclear pore complex protein Nup153" evidence="22">
    <location>
        <begin position="23"/>
        <end position="1199"/>
    </location>
</feature>
<feature type="compositionally biased region" description="Polar residues" evidence="21">
    <location>
        <begin position="1169"/>
        <end position="1199"/>
    </location>
</feature>
<dbReference type="GO" id="GO:0051028">
    <property type="term" value="P:mRNA transport"/>
    <property type="evidence" value="ECO:0007669"/>
    <property type="project" value="UniProtKB-KW"/>
</dbReference>
<feature type="domain" description="RanBP2-type" evidence="23">
    <location>
        <begin position="616"/>
        <end position="645"/>
    </location>
</feature>
<feature type="region of interest" description="Disordered" evidence="21">
    <location>
        <begin position="184"/>
        <end position="210"/>
    </location>
</feature>
<evidence type="ECO:0000256" key="5">
    <source>
        <dbReference type="ARBA" id="ARBA00022723"/>
    </source>
</evidence>
<dbReference type="PROSITE" id="PS01358">
    <property type="entry name" value="ZF_RANBP2_1"/>
    <property type="match status" value="3"/>
</dbReference>
<dbReference type="GO" id="GO:0003677">
    <property type="term" value="F:DNA binding"/>
    <property type="evidence" value="ECO:0007669"/>
    <property type="project" value="UniProtKB-KW"/>
</dbReference>
<dbReference type="GO" id="GO:0006405">
    <property type="term" value="P:RNA export from nucleus"/>
    <property type="evidence" value="ECO:0007669"/>
    <property type="project" value="TreeGrafter"/>
</dbReference>
<protein>
    <recommendedName>
        <fullName evidence="17">Nuclear pore complex protein Nup153</fullName>
    </recommendedName>
    <alternativeName>
        <fullName evidence="19">153 kDa nucleoporin</fullName>
    </alternativeName>
    <alternativeName>
        <fullName evidence="18">Nucleoporin Nup153</fullName>
    </alternativeName>
</protein>
<dbReference type="AlphaFoldDB" id="A0A8C5TA86"/>
<feature type="region of interest" description="Disordered" evidence="21">
    <location>
        <begin position="215"/>
        <end position="234"/>
    </location>
</feature>
<dbReference type="Pfam" id="PF00641">
    <property type="entry name" value="Zn_ribbon_RanBP"/>
    <property type="match status" value="3"/>
</dbReference>
<keyword evidence="14" id="KW-0472">Membrane</keyword>
<dbReference type="InterPro" id="IPR026054">
    <property type="entry name" value="Nucleoporin"/>
</dbReference>
<feature type="region of interest" description="Disordered" evidence="21">
    <location>
        <begin position="999"/>
        <end position="1199"/>
    </location>
</feature>
<evidence type="ECO:0000256" key="13">
    <source>
        <dbReference type="ARBA" id="ARBA00023132"/>
    </source>
</evidence>
<evidence type="ECO:0000256" key="9">
    <source>
        <dbReference type="ARBA" id="ARBA00022833"/>
    </source>
</evidence>
<evidence type="ECO:0000256" key="2">
    <source>
        <dbReference type="ARBA" id="ARBA00004126"/>
    </source>
</evidence>
<evidence type="ECO:0000256" key="14">
    <source>
        <dbReference type="ARBA" id="ARBA00023136"/>
    </source>
</evidence>
<keyword evidence="12" id="KW-0238">DNA-binding</keyword>
<evidence type="ECO:0000256" key="15">
    <source>
        <dbReference type="ARBA" id="ARBA00023242"/>
    </source>
</evidence>
<feature type="signal peptide" evidence="22">
    <location>
        <begin position="1"/>
        <end position="22"/>
    </location>
</feature>
<evidence type="ECO:0000256" key="16">
    <source>
        <dbReference type="ARBA" id="ARBA00060842"/>
    </source>
</evidence>
<dbReference type="SUPFAM" id="SSF90209">
    <property type="entry name" value="Ran binding protein zinc finger-like"/>
    <property type="match status" value="3"/>
</dbReference>
<keyword evidence="9" id="KW-0862">Zinc</keyword>
<keyword evidence="6" id="KW-0677">Repeat</keyword>
<sequence>MLLTIFLCVSFKLGLISRVTESVKNIVPGWLQKYFNKREDKCIDTNESANEEENSVNYHHDYANEDAMAIDGRVMPESARINFEEPSTSRSALNSSDVLTRPSLHRSHLNCTVLDSPVPHCQPSTSSALGISSPGLSLVKEIKDSTSQHDDDNISTTSGFSSRASDKDITVSKNASAPLLWSPEAERSHSLSQHPASSSKKPAFNLSAFGSPSPSLGNTSVFKPRQLGDSPFYPGKTSYGGAAAAARQISAYQPPIKRQVKAKQANVQSYGVTSSTARRILQTLEKMSSPLADAKRIPSSSPLNLTYPKPDTPASNGLSSGGRMDSACGKMRRERERYCTSRPEMEQEELPEVPLPISTASLPTFNFSFPASSAVSSSPSTVSKAMMNKVNLCDFCFLFKVCATVNSTSNKREEEEGYDGFCKPAKFLKQGSVLDILKIPGFMSGKSPSCSSAQPVTSTVVYTRPAISSFSASKDTSKQASSFWQSDTHDPCLQNKTTDGKCVTCEAAKVSPVESTKQMISPSQCVTSKTTVPTAGTLGFEDKFKPAPNTWDCDTCLVPNKPEATKCIACETPKPGTGVMPALTMPVVTDNSVTVTSSSSTGTTVTLGFGDKFKPPKGSWNCSTCLVPNKAEDSKCVSCQSEKPGSSVPVTSSSVSAFSASSGGFLDLDKFKKPEGSWECEVCLVPNKAEATKCVACESAKPGTKAEFKGVGSATVSTNAAMPSFTFGVPSSSAESSQTLGSTGNFKFGEQSSFKFGIASESASSNTVTGGFKFPTASGNFKFGVSSSDSKSEDSKKESKSNSFTFGLPSASSQTPSTFQFGATTLGQQEKKEEPVLGGFGFATSSSSSIATNENKTGVSGFTFGAVAEKDVASSALPFKKSDENKDETVSTKGGFSFGSVESAPTSQVVLGRAEEKQDSVTSAGPLTFRKQADNEELKAQPIFSSGTAEHTKEESSAKPVFSFSFGKPSEKESEQAKAPFAFGAQTSTCDQGASFSFLSSSSSSTVVPTTSANSSGVFGSTLSSNPQPVPTPFVFGQPSNTVTSSVFGNPAESKTSQSFGFSQENKPATTSSSTGSTLTPFLFGSGESSTNAANSGFAFGATSTSRSSSSFLFGSASQAPAAGPAFGASQPPAFGPSQGSSQPTAPSFGSLSTPLFSAGSHPAPSAFGSVTSSTQSSVFGQQATQQPAFGSGTPSTGE</sequence>
<evidence type="ECO:0000256" key="8">
    <source>
        <dbReference type="ARBA" id="ARBA00022816"/>
    </source>
</evidence>
<feature type="compositionally biased region" description="Polar residues" evidence="21">
    <location>
        <begin position="1038"/>
        <end position="1069"/>
    </location>
</feature>
<reference evidence="24" key="2">
    <citation type="submission" date="2025-09" db="UniProtKB">
        <authorList>
            <consortium name="Ensembl"/>
        </authorList>
    </citation>
    <scope>IDENTIFICATION</scope>
</reference>
<evidence type="ECO:0000256" key="6">
    <source>
        <dbReference type="ARBA" id="ARBA00022737"/>
    </source>
</evidence>
<dbReference type="InterPro" id="IPR036443">
    <property type="entry name" value="Znf_RanBP2_sf"/>
</dbReference>
<feature type="region of interest" description="Disordered" evidence="21">
    <location>
        <begin position="290"/>
        <end position="330"/>
    </location>
</feature>
<comment type="subcellular location">
    <subcellularLocation>
        <location evidence="2">Nucleus membrane</location>
    </subcellularLocation>
    <subcellularLocation>
        <location evidence="3">Nucleus</location>
        <location evidence="3">Nuclear pore complex</location>
    </subcellularLocation>
</comment>
<feature type="region of interest" description="Disordered" evidence="21">
    <location>
        <begin position="875"/>
        <end position="980"/>
    </location>
</feature>